<keyword evidence="11" id="KW-1185">Reference proteome</keyword>
<dbReference type="GO" id="GO:0005886">
    <property type="term" value="C:plasma membrane"/>
    <property type="evidence" value="ECO:0007669"/>
    <property type="project" value="UniProtKB-SubCell"/>
</dbReference>
<feature type="transmembrane region" description="Helical" evidence="8">
    <location>
        <begin position="479"/>
        <end position="496"/>
    </location>
</feature>
<evidence type="ECO:0000256" key="1">
    <source>
        <dbReference type="ARBA" id="ARBA00004429"/>
    </source>
</evidence>
<dbReference type="InterPro" id="IPR004681">
    <property type="entry name" value="TRAP_DctM"/>
</dbReference>
<feature type="transmembrane region" description="Helical" evidence="8">
    <location>
        <begin position="117"/>
        <end position="139"/>
    </location>
</feature>
<feature type="transmembrane region" description="Helical" evidence="8">
    <location>
        <begin position="12"/>
        <end position="33"/>
    </location>
</feature>
<gene>
    <name evidence="10" type="primary">dctM_6</name>
    <name evidence="10" type="ORF">POI8812_01562</name>
</gene>
<evidence type="ECO:0000256" key="4">
    <source>
        <dbReference type="ARBA" id="ARBA00022692"/>
    </source>
</evidence>
<dbReference type="PANTHER" id="PTHR33362:SF7">
    <property type="entry name" value="SLL1103 PROTEIN"/>
    <property type="match status" value="1"/>
</dbReference>
<feature type="transmembrane region" description="Helical" evidence="8">
    <location>
        <begin position="424"/>
        <end position="446"/>
    </location>
</feature>
<dbReference type="Pfam" id="PF06808">
    <property type="entry name" value="DctM"/>
    <property type="match status" value="2"/>
</dbReference>
<keyword evidence="7" id="KW-0813">Transport</keyword>
<feature type="transmembrane region" description="Helical" evidence="8">
    <location>
        <begin position="597"/>
        <end position="621"/>
    </location>
</feature>
<proteinExistence type="predicted"/>
<evidence type="ECO:0000256" key="3">
    <source>
        <dbReference type="ARBA" id="ARBA00022519"/>
    </source>
</evidence>
<feature type="transmembrane region" description="Helical" evidence="8">
    <location>
        <begin position="761"/>
        <end position="782"/>
    </location>
</feature>
<dbReference type="AlphaFoldDB" id="A0A2R8AAZ0"/>
<dbReference type="Proteomes" id="UP000244932">
    <property type="component" value="Unassembled WGS sequence"/>
</dbReference>
<feature type="transmembrane region" description="Helical" evidence="8">
    <location>
        <begin position="163"/>
        <end position="193"/>
    </location>
</feature>
<dbReference type="EMBL" id="OMKW01000002">
    <property type="protein sequence ID" value="SPF29255.1"/>
    <property type="molecule type" value="Genomic_DNA"/>
</dbReference>
<feature type="transmembrane region" description="Helical" evidence="8">
    <location>
        <begin position="272"/>
        <end position="294"/>
    </location>
</feature>
<dbReference type="RefSeq" id="WP_108781969.1">
    <property type="nucleotide sequence ID" value="NZ_OMKW01000002.1"/>
</dbReference>
<keyword evidence="6 8" id="KW-0472">Membrane</keyword>
<feature type="domain" description="TRAP C4-dicarboxylate transport system permease DctM subunit" evidence="9">
    <location>
        <begin position="17"/>
        <end position="232"/>
    </location>
</feature>
<feature type="transmembrane region" description="Helical" evidence="8">
    <location>
        <begin position="676"/>
        <end position="703"/>
    </location>
</feature>
<evidence type="ECO:0000256" key="6">
    <source>
        <dbReference type="ARBA" id="ARBA00023136"/>
    </source>
</evidence>
<reference evidence="10 11" key="1">
    <citation type="submission" date="2018-03" db="EMBL/GenBank/DDBJ databases">
        <authorList>
            <person name="Keele B.F."/>
        </authorList>
    </citation>
    <scope>NUCLEOTIDE SEQUENCE [LARGE SCALE GENOMIC DNA]</scope>
    <source>
        <strain evidence="10 11">CeCT 8812</strain>
    </source>
</reference>
<evidence type="ECO:0000259" key="9">
    <source>
        <dbReference type="Pfam" id="PF06808"/>
    </source>
</evidence>
<keyword evidence="5 8" id="KW-1133">Transmembrane helix</keyword>
<dbReference type="PANTHER" id="PTHR33362">
    <property type="entry name" value="SIALIC ACID TRAP TRANSPORTER PERMEASE PROTEIN SIAT-RELATED"/>
    <property type="match status" value="1"/>
</dbReference>
<evidence type="ECO:0000256" key="2">
    <source>
        <dbReference type="ARBA" id="ARBA00022475"/>
    </source>
</evidence>
<evidence type="ECO:0000256" key="5">
    <source>
        <dbReference type="ARBA" id="ARBA00022989"/>
    </source>
</evidence>
<evidence type="ECO:0000256" key="8">
    <source>
        <dbReference type="SAM" id="Phobius"/>
    </source>
</evidence>
<dbReference type="OrthoDB" id="7339120at2"/>
<keyword evidence="2" id="KW-1003">Cell membrane</keyword>
<organism evidence="10 11">
    <name type="scientific">Pontivivens insulae</name>
    <dbReference type="NCBI Taxonomy" id="1639689"/>
    <lineage>
        <taxon>Bacteria</taxon>
        <taxon>Pseudomonadati</taxon>
        <taxon>Pseudomonadota</taxon>
        <taxon>Alphaproteobacteria</taxon>
        <taxon>Rhodobacterales</taxon>
        <taxon>Paracoccaceae</taxon>
        <taxon>Pontivivens</taxon>
    </lineage>
</organism>
<keyword evidence="4 8" id="KW-0812">Transmembrane</keyword>
<evidence type="ECO:0000313" key="11">
    <source>
        <dbReference type="Proteomes" id="UP000244932"/>
    </source>
</evidence>
<feature type="transmembrane region" description="Helical" evidence="8">
    <location>
        <begin position="633"/>
        <end position="656"/>
    </location>
</feature>
<evidence type="ECO:0000256" key="7">
    <source>
        <dbReference type="RuleBase" id="RU369079"/>
    </source>
</evidence>
<keyword evidence="3 7" id="KW-0997">Cell inner membrane</keyword>
<evidence type="ECO:0000313" key="10">
    <source>
        <dbReference type="EMBL" id="SPF29255.1"/>
    </source>
</evidence>
<feature type="domain" description="TRAP C4-dicarboxylate transport system permease DctM subunit" evidence="9">
    <location>
        <begin position="461"/>
        <end position="778"/>
    </location>
</feature>
<dbReference type="GO" id="GO:0022857">
    <property type="term" value="F:transmembrane transporter activity"/>
    <property type="evidence" value="ECO:0007669"/>
    <property type="project" value="UniProtKB-UniRule"/>
</dbReference>
<accession>A0A2R8AAZ0</accession>
<feature type="transmembrane region" description="Helical" evidence="8">
    <location>
        <begin position="715"/>
        <end position="741"/>
    </location>
</feature>
<feature type="transmembrane region" description="Helical" evidence="8">
    <location>
        <begin position="508"/>
        <end position="530"/>
    </location>
</feature>
<feature type="transmembrane region" description="Helical" evidence="8">
    <location>
        <begin position="39"/>
        <end position="58"/>
    </location>
</feature>
<feature type="transmembrane region" description="Helical" evidence="8">
    <location>
        <begin position="315"/>
        <end position="335"/>
    </location>
</feature>
<name>A0A2R8AAZ0_9RHOB</name>
<comment type="function">
    <text evidence="7">Part of the tripartite ATP-independent periplasmic (TRAP) transport system.</text>
</comment>
<feature type="transmembrane region" description="Helical" evidence="8">
    <location>
        <begin position="565"/>
        <end position="585"/>
    </location>
</feature>
<feature type="transmembrane region" description="Helical" evidence="8">
    <location>
        <begin position="205"/>
        <end position="229"/>
    </location>
</feature>
<protein>
    <submittedName>
        <fullName evidence="10">C4-dicarboxylate TRAP transporter large permease protein DctM</fullName>
    </submittedName>
</protein>
<feature type="transmembrane region" description="Helical" evidence="8">
    <location>
        <begin position="453"/>
        <end position="473"/>
    </location>
</feature>
<sequence>MIFGLDGVEVGLIITFACLFGAIMSGYPVAFAIGGAGVIAFGILAALSDAGILLHAAVDDRSAEYAALLAEGVARGDISLFRYPDLPTYEAPIFPQGWEHAFDRTIALITNRMNERVFAGPSIETLLAVAMFVLMGITLERSKIANDLLTSMARVFGPLPGGLAVSIVVVGAFLAASTGIVGATVVTMGLLALPTMLRNGYSPELSTGVIAASGTLGQIIPPSIVIVLLGTLAGDLYSTAQEEFATELQCPDALTYLGEPAVLSVGTLFQAALLPGIFLAFLYGAYAFGFALVFPHKAPAVDLGTKSDTAMVGPYHNLTWFLGAPVAIILFAIGLNGVGLAGSQHIQISSIAEQGEQAELRTNVGEACQIAMIERHGQEMWDRAVAQQAEINAAGGNLSQDERELTEEQVEELRLAAVENAAPISSTVLIAWVLAALTFVLALGVAPRESKTPILIGAAGIVLGLVLDIAFLSPLASPGVYFLVLAVPYAMVLYGLKHAFVRLGKNELLRVVFPPLVLIVAVLGSILGGITNPTPAAALGAAGAIMLAAYRKLEEDPEKSAKPILWGTLAMALMLILGTTFDLRIGISEVTFENGVAYFFAIIAFFISMTSLLYACWVLFAKNVLTPVVRESAKVTAMVFAILIGSQMLNLVLISFGGEHYIQDFLKAFDSEYKVFLIVMLVLFILGFVLDFLEIIYIVVPIVGPVIYGGTLDPAWVTIMIAVNLQTSFLTPPFGFALFYLRGVAPPSITTGHIYRGVIPFVLIQVVGLGLLWMFPGIVTLVPDLLS</sequence>
<dbReference type="InterPro" id="IPR010656">
    <property type="entry name" value="DctM"/>
</dbReference>
<comment type="subcellular location">
    <subcellularLocation>
        <location evidence="1 7">Cell inner membrane</location>
        <topology evidence="1 7">Multi-pass membrane protein</topology>
    </subcellularLocation>
</comment>